<evidence type="ECO:0000256" key="1">
    <source>
        <dbReference type="ARBA" id="ARBA00022763"/>
    </source>
</evidence>
<protein>
    <submittedName>
        <fullName evidence="3">Protein ImuB</fullName>
    </submittedName>
</protein>
<reference evidence="3 4" key="1">
    <citation type="submission" date="2017-02" db="EMBL/GenBank/DDBJ databases">
        <authorList>
            <person name="Varghese N."/>
            <person name="Submissions S."/>
        </authorList>
    </citation>
    <scope>NUCLEOTIDE SEQUENCE [LARGE SCALE GENOMIC DNA]</scope>
    <source>
        <strain evidence="3 4">VKM Ac-1787</strain>
    </source>
</reference>
<dbReference type="EMBL" id="FUZO01000001">
    <property type="protein sequence ID" value="SKC54589.1"/>
    <property type="molecule type" value="Genomic_DNA"/>
</dbReference>
<gene>
    <name evidence="3" type="ORF">SAMN06295973_1857</name>
</gene>
<dbReference type="InterPro" id="IPR001126">
    <property type="entry name" value="UmuC"/>
</dbReference>
<name>A0ABY1LMH4_9MICO</name>
<accession>A0ABY1LMH4</accession>
<dbReference type="SUPFAM" id="SSF56672">
    <property type="entry name" value="DNA/RNA polymerases"/>
    <property type="match status" value="1"/>
</dbReference>
<evidence type="ECO:0000259" key="2">
    <source>
        <dbReference type="PROSITE" id="PS50173"/>
    </source>
</evidence>
<dbReference type="PROSITE" id="PS50173">
    <property type="entry name" value="UMUC"/>
    <property type="match status" value="1"/>
</dbReference>
<dbReference type="InterPro" id="IPR050356">
    <property type="entry name" value="SulA_CellDiv_inhibitor"/>
</dbReference>
<keyword evidence="1" id="KW-0227">DNA damage</keyword>
<dbReference type="PANTHER" id="PTHR35369">
    <property type="entry name" value="BLR3025 PROTEIN-RELATED"/>
    <property type="match status" value="1"/>
</dbReference>
<proteinExistence type="predicted"/>
<dbReference type="RefSeq" id="WP_079705627.1">
    <property type="nucleotide sequence ID" value="NZ_FUZO01000001.1"/>
</dbReference>
<keyword evidence="4" id="KW-1185">Reference proteome</keyword>
<evidence type="ECO:0000313" key="3">
    <source>
        <dbReference type="EMBL" id="SKC54589.1"/>
    </source>
</evidence>
<sequence>MTTEPPAGPVERTMVLWCPDWPIVAARLSGTLSEDTTDAPLALVEHGEVLACDATARAAGVRRGLRVREAEARCPELATADYDPVVDTRAFEPILLGIEELMPGVQPFRAGLCAIRSRGPSRYYGGESAAAEVLLARLDELGVPDARIGIADGPFAAEQAARSTAFQQDGSRIIVIPSGASPAFLAPLPLSTLGRPELSSLLHRLGISTLGAFGALPATEVRDRFGPDGARAHRLAAGADARSVVPRVPPTELAVSIAFEPPLDRIDQLTFGFRQSAERFITGLAEAGLVTTAITISMRSERGERSTRTWLHPRWFTAGDVLDRVRWQLQGASNIDHGLASPVELVEVVPETLDDAAEHEEGLWGSGPDERIHSGLARVQSMLGHDGVVTAVPSGGRLLLDRRILVPWGSVPPGGEAAVAERRNRPWPGTIPGAAPSTVFDTAVPVEVVDATGLAVAVDERSTVSAAPARFFALSDWHVIDGWAGPWSIDERWWDDDGHHRVHRLQVLDDSGEAWLLLLEEQHWRAEARYD</sequence>
<dbReference type="Gene3D" id="3.40.1170.60">
    <property type="match status" value="1"/>
</dbReference>
<feature type="domain" description="UmuC" evidence="2">
    <location>
        <begin position="27"/>
        <end position="76"/>
    </location>
</feature>
<dbReference type="CDD" id="cd03468">
    <property type="entry name" value="PolY_like"/>
    <property type="match status" value="1"/>
</dbReference>
<dbReference type="InterPro" id="IPR043502">
    <property type="entry name" value="DNA/RNA_pol_sf"/>
</dbReference>
<evidence type="ECO:0000313" key="4">
    <source>
        <dbReference type="Proteomes" id="UP000190827"/>
    </source>
</evidence>
<dbReference type="PANTHER" id="PTHR35369:SF2">
    <property type="entry name" value="BLR3025 PROTEIN"/>
    <property type="match status" value="1"/>
</dbReference>
<comment type="caution">
    <text evidence="3">The sequence shown here is derived from an EMBL/GenBank/DDBJ whole genome shotgun (WGS) entry which is preliminary data.</text>
</comment>
<dbReference type="Proteomes" id="UP000190827">
    <property type="component" value="Unassembled WGS sequence"/>
</dbReference>
<organism evidence="3 4">
    <name type="scientific">Plantibacter cousiniae</name>
    <name type="common">nom. nud.</name>
    <dbReference type="NCBI Taxonomy" id="199709"/>
    <lineage>
        <taxon>Bacteria</taxon>
        <taxon>Bacillati</taxon>
        <taxon>Actinomycetota</taxon>
        <taxon>Actinomycetes</taxon>
        <taxon>Micrococcales</taxon>
        <taxon>Microbacteriaceae</taxon>
        <taxon>Plantibacter</taxon>
    </lineage>
</organism>
<dbReference type="Pfam" id="PF00817">
    <property type="entry name" value="IMS"/>
    <property type="match status" value="1"/>
</dbReference>